<dbReference type="AlphaFoldDB" id="A0A2T3ARH5"/>
<dbReference type="GO" id="GO:0070126">
    <property type="term" value="P:mitochondrial translational termination"/>
    <property type="evidence" value="ECO:0007669"/>
    <property type="project" value="TreeGrafter"/>
</dbReference>
<sequence>MLRSQALRSLCWKPLSEQLRFTQNLRGYASQSVDANEADLDAARRWFSNFNKNTIPESISRTTFSRASGAGGQKVNKTSSKATTVWAISSLQRYVPKVLISELRSCRYYVPSSDSISIQSDTSRSQTDNTEDTHRKLMEEIKQIYKKSVPGVTSPEQKERVDQLKKSENLARLKMKKRHGDKKKARSGGRSADF</sequence>
<proteinExistence type="inferred from homology"/>
<dbReference type="PANTHER" id="PTHR11075">
    <property type="entry name" value="PEPTIDE CHAIN RELEASE FACTOR"/>
    <property type="match status" value="1"/>
</dbReference>
<dbReference type="GO" id="GO:0005762">
    <property type="term" value="C:mitochondrial large ribosomal subunit"/>
    <property type="evidence" value="ECO:0007669"/>
    <property type="project" value="TreeGrafter"/>
</dbReference>
<accession>A0A2T3ARH5</accession>
<protein>
    <recommendedName>
        <fullName evidence="3">Prokaryotic-type class I peptide chain release factors domain-containing protein</fullName>
    </recommendedName>
</protein>
<dbReference type="InterPro" id="IPR000352">
    <property type="entry name" value="Pep_chain_release_fac_I"/>
</dbReference>
<evidence type="ECO:0000313" key="4">
    <source>
        <dbReference type="EMBL" id="PSS08971.1"/>
    </source>
</evidence>
<feature type="domain" description="Prokaryotic-type class I peptide chain release factors" evidence="3">
    <location>
        <begin position="54"/>
        <end position="186"/>
    </location>
</feature>
<feature type="compositionally biased region" description="Basic residues" evidence="2">
    <location>
        <begin position="173"/>
        <end position="187"/>
    </location>
</feature>
<evidence type="ECO:0000259" key="3">
    <source>
        <dbReference type="Pfam" id="PF00472"/>
    </source>
</evidence>
<dbReference type="SUPFAM" id="SSF75620">
    <property type="entry name" value="Release factor"/>
    <property type="match status" value="1"/>
</dbReference>
<reference evidence="4 5" key="1">
    <citation type="journal article" date="2018" name="New Phytol.">
        <title>Comparative genomics and transcriptomics depict ericoid mycorrhizal fungi as versatile saprotrophs and plant mutualists.</title>
        <authorList>
            <person name="Martino E."/>
            <person name="Morin E."/>
            <person name="Grelet G.A."/>
            <person name="Kuo A."/>
            <person name="Kohler A."/>
            <person name="Daghino S."/>
            <person name="Barry K.W."/>
            <person name="Cichocki N."/>
            <person name="Clum A."/>
            <person name="Dockter R.B."/>
            <person name="Hainaut M."/>
            <person name="Kuo R.C."/>
            <person name="LaButti K."/>
            <person name="Lindahl B.D."/>
            <person name="Lindquist E.A."/>
            <person name="Lipzen A."/>
            <person name="Khouja H.R."/>
            <person name="Magnuson J."/>
            <person name="Murat C."/>
            <person name="Ohm R.A."/>
            <person name="Singer S.W."/>
            <person name="Spatafora J.W."/>
            <person name="Wang M."/>
            <person name="Veneault-Fourrey C."/>
            <person name="Henrissat B."/>
            <person name="Grigoriev I.V."/>
            <person name="Martin F.M."/>
            <person name="Perotto S."/>
        </authorList>
    </citation>
    <scope>NUCLEOTIDE SEQUENCE [LARGE SCALE GENOMIC DNA]</scope>
    <source>
        <strain evidence="4 5">ATCC 22711</strain>
    </source>
</reference>
<feature type="compositionally biased region" description="Basic and acidic residues" evidence="2">
    <location>
        <begin position="156"/>
        <end position="171"/>
    </location>
</feature>
<gene>
    <name evidence="4" type="ORF">M430DRAFT_37115</name>
</gene>
<name>A0A2T3ARH5_AMORE</name>
<keyword evidence="5" id="KW-1185">Reference proteome</keyword>
<dbReference type="InterPro" id="IPR052104">
    <property type="entry name" value="Mito_Release_Factor_mL62"/>
</dbReference>
<organism evidence="4 5">
    <name type="scientific">Amorphotheca resinae ATCC 22711</name>
    <dbReference type="NCBI Taxonomy" id="857342"/>
    <lineage>
        <taxon>Eukaryota</taxon>
        <taxon>Fungi</taxon>
        <taxon>Dikarya</taxon>
        <taxon>Ascomycota</taxon>
        <taxon>Pezizomycotina</taxon>
        <taxon>Leotiomycetes</taxon>
        <taxon>Helotiales</taxon>
        <taxon>Amorphothecaceae</taxon>
        <taxon>Amorphotheca</taxon>
    </lineage>
</organism>
<feature type="region of interest" description="Disordered" evidence="2">
    <location>
        <begin position="146"/>
        <end position="194"/>
    </location>
</feature>
<dbReference type="EMBL" id="KZ679017">
    <property type="protein sequence ID" value="PSS08971.1"/>
    <property type="molecule type" value="Genomic_DNA"/>
</dbReference>
<dbReference type="FunCoup" id="A0A2T3ARH5">
    <property type="interactions" value="245"/>
</dbReference>
<dbReference type="Gene3D" id="3.30.160.20">
    <property type="match status" value="1"/>
</dbReference>
<dbReference type="Proteomes" id="UP000241818">
    <property type="component" value="Unassembled WGS sequence"/>
</dbReference>
<dbReference type="InParanoid" id="A0A2T3ARH5"/>
<dbReference type="PANTHER" id="PTHR11075:SF54">
    <property type="entry name" value="LARGE RIBOSOMAL SUBUNIT PROTEIN ML62"/>
    <property type="match status" value="1"/>
</dbReference>
<dbReference type="GeneID" id="36575141"/>
<dbReference type="Pfam" id="PF00472">
    <property type="entry name" value="RF-1"/>
    <property type="match status" value="1"/>
</dbReference>
<evidence type="ECO:0000313" key="5">
    <source>
        <dbReference type="Proteomes" id="UP000241818"/>
    </source>
</evidence>
<dbReference type="GO" id="GO:0016150">
    <property type="term" value="F:translation release factor activity, codon nonspecific"/>
    <property type="evidence" value="ECO:0007669"/>
    <property type="project" value="TreeGrafter"/>
</dbReference>
<comment type="similarity">
    <text evidence="1">Belongs to the prokaryotic/mitochondrial release factor family.</text>
</comment>
<evidence type="ECO:0000256" key="1">
    <source>
        <dbReference type="ARBA" id="ARBA00010835"/>
    </source>
</evidence>
<evidence type="ECO:0000256" key="2">
    <source>
        <dbReference type="SAM" id="MobiDB-lite"/>
    </source>
</evidence>
<dbReference type="InterPro" id="IPR045853">
    <property type="entry name" value="Pep_chain_release_fac_I_sf"/>
</dbReference>
<dbReference type="GO" id="GO:0004045">
    <property type="term" value="F:peptidyl-tRNA hydrolase activity"/>
    <property type="evidence" value="ECO:0007669"/>
    <property type="project" value="TreeGrafter"/>
</dbReference>
<dbReference type="OrthoDB" id="270639at2759"/>
<dbReference type="STRING" id="857342.A0A2T3ARH5"/>
<dbReference type="RefSeq" id="XP_024717269.1">
    <property type="nucleotide sequence ID" value="XM_024867060.1"/>
</dbReference>